<evidence type="ECO:0000256" key="4">
    <source>
        <dbReference type="ARBA" id="ARBA00023163"/>
    </source>
</evidence>
<dbReference type="SMART" id="SM00530">
    <property type="entry name" value="HTH_XRE"/>
    <property type="match status" value="1"/>
</dbReference>
<dbReference type="InterPro" id="IPR010982">
    <property type="entry name" value="Lambda_DNA-bd_dom_sf"/>
</dbReference>
<gene>
    <name evidence="6" type="ORF">SDC9_00411</name>
</gene>
<evidence type="ECO:0000259" key="5">
    <source>
        <dbReference type="PROSITE" id="PS50943"/>
    </source>
</evidence>
<dbReference type="PROSITE" id="PS00501">
    <property type="entry name" value="SPASE_I_1"/>
    <property type="match status" value="1"/>
</dbReference>
<dbReference type="AlphaFoldDB" id="A0A644SJU7"/>
<accession>A0A644SJU7</accession>
<dbReference type="GO" id="GO:0004252">
    <property type="term" value="F:serine-type endopeptidase activity"/>
    <property type="evidence" value="ECO:0007669"/>
    <property type="project" value="InterPro"/>
</dbReference>
<sequence length="265" mass="30621">MQLLNEKNAQFCNLIYKMLRIKELRTLKNVTQDEISEAIGVSKRSFIDYETEKTDIPIKKLQKIATFLNVSIAELMGEKEPEFANVEKISTDKTPAVITVDSHNKDNIVLVPYKLKAGYLQGYNDPKFIKKLPSFRLPGINNGIFRMFEIEGLSMFPTLSGGYVVGQFVENWSRDIKDNRIYAVISNEVQDGLIKRCINRIDKYNNLICKSDNRRNFPTQNINPSSIKEIWEIKVHLNFNLPDPADIYDRVSDLEAELQEIKRKI</sequence>
<evidence type="ECO:0000256" key="3">
    <source>
        <dbReference type="ARBA" id="ARBA00023125"/>
    </source>
</evidence>
<dbReference type="PANTHER" id="PTHR40661:SF3">
    <property type="entry name" value="FELS-1 PROPHAGE TRANSCRIPTIONAL REGULATOR"/>
    <property type="match status" value="1"/>
</dbReference>
<organism evidence="6">
    <name type="scientific">bioreactor metagenome</name>
    <dbReference type="NCBI Taxonomy" id="1076179"/>
    <lineage>
        <taxon>unclassified sequences</taxon>
        <taxon>metagenomes</taxon>
        <taxon>ecological metagenomes</taxon>
    </lineage>
</organism>
<dbReference type="CDD" id="cd06462">
    <property type="entry name" value="Peptidase_S24_S26"/>
    <property type="match status" value="1"/>
</dbReference>
<evidence type="ECO:0000256" key="2">
    <source>
        <dbReference type="ARBA" id="ARBA00023015"/>
    </source>
</evidence>
<dbReference type="CDD" id="cd00093">
    <property type="entry name" value="HTH_XRE"/>
    <property type="match status" value="1"/>
</dbReference>
<reference evidence="6" key="1">
    <citation type="submission" date="2019-08" db="EMBL/GenBank/DDBJ databases">
        <authorList>
            <person name="Kucharzyk K."/>
            <person name="Murdoch R.W."/>
            <person name="Higgins S."/>
            <person name="Loffler F."/>
        </authorList>
    </citation>
    <scope>NUCLEOTIDE SEQUENCE</scope>
</reference>
<dbReference type="GO" id="GO:0003677">
    <property type="term" value="F:DNA binding"/>
    <property type="evidence" value="ECO:0007669"/>
    <property type="project" value="UniProtKB-KW"/>
</dbReference>
<evidence type="ECO:0000256" key="1">
    <source>
        <dbReference type="ARBA" id="ARBA00022801"/>
    </source>
</evidence>
<name>A0A644SJU7_9ZZZZ</name>
<dbReference type="EMBL" id="VSSQ01000001">
    <property type="protein sequence ID" value="MPL54945.1"/>
    <property type="molecule type" value="Genomic_DNA"/>
</dbReference>
<keyword evidence="4" id="KW-0804">Transcription</keyword>
<dbReference type="Gene3D" id="1.10.260.40">
    <property type="entry name" value="lambda repressor-like DNA-binding domains"/>
    <property type="match status" value="1"/>
</dbReference>
<dbReference type="GO" id="GO:0016020">
    <property type="term" value="C:membrane"/>
    <property type="evidence" value="ECO:0007669"/>
    <property type="project" value="InterPro"/>
</dbReference>
<dbReference type="SUPFAM" id="SSF47413">
    <property type="entry name" value="lambda repressor-like DNA-binding domains"/>
    <property type="match status" value="1"/>
</dbReference>
<comment type="caution">
    <text evidence="6">The sequence shown here is derived from an EMBL/GenBank/DDBJ whole genome shotgun (WGS) entry which is preliminary data.</text>
</comment>
<dbReference type="Pfam" id="PF01381">
    <property type="entry name" value="HTH_3"/>
    <property type="match status" value="1"/>
</dbReference>
<keyword evidence="1" id="KW-0378">Hydrolase</keyword>
<protein>
    <recommendedName>
        <fullName evidence="5">HTH cro/C1-type domain-containing protein</fullName>
    </recommendedName>
</protein>
<dbReference type="PROSITE" id="PS50943">
    <property type="entry name" value="HTH_CROC1"/>
    <property type="match status" value="1"/>
</dbReference>
<dbReference type="InterPro" id="IPR019756">
    <property type="entry name" value="Pept_S26A_signal_pept_1_Ser-AS"/>
</dbReference>
<feature type="domain" description="HTH cro/C1-type" evidence="5">
    <location>
        <begin position="21"/>
        <end position="75"/>
    </location>
</feature>
<proteinExistence type="predicted"/>
<dbReference type="PANTHER" id="PTHR40661">
    <property type="match status" value="1"/>
</dbReference>
<dbReference type="InterPro" id="IPR001387">
    <property type="entry name" value="Cro/C1-type_HTH"/>
</dbReference>
<evidence type="ECO:0000313" key="6">
    <source>
        <dbReference type="EMBL" id="MPL54945.1"/>
    </source>
</evidence>
<keyword evidence="3" id="KW-0238">DNA-binding</keyword>
<keyword evidence="2" id="KW-0805">Transcription regulation</keyword>